<dbReference type="InterPro" id="IPR016947">
    <property type="entry name" value="UCP030140"/>
</dbReference>
<dbReference type="PIRSF" id="PIRSF030140">
    <property type="entry name" value="UCP030140"/>
    <property type="match status" value="1"/>
</dbReference>
<keyword evidence="2" id="KW-1185">Reference proteome</keyword>
<organism evidence="1 2">
    <name type="scientific">Virgibacillus salinus</name>
    <dbReference type="NCBI Taxonomy" id="553311"/>
    <lineage>
        <taxon>Bacteria</taxon>
        <taxon>Bacillati</taxon>
        <taxon>Bacillota</taxon>
        <taxon>Bacilli</taxon>
        <taxon>Bacillales</taxon>
        <taxon>Bacillaceae</taxon>
        <taxon>Virgibacillus</taxon>
    </lineage>
</organism>
<dbReference type="RefSeq" id="WP_092492368.1">
    <property type="nucleotide sequence ID" value="NZ_FNKD01000002.1"/>
</dbReference>
<name>A0A1H1AYC1_9BACI</name>
<dbReference type="SUPFAM" id="SSF101386">
    <property type="entry name" value="all-alpha NTP pyrophosphatases"/>
    <property type="match status" value="1"/>
</dbReference>
<dbReference type="Pfam" id="PF08761">
    <property type="entry name" value="dUTPase_2"/>
    <property type="match status" value="1"/>
</dbReference>
<dbReference type="CDD" id="cd11527">
    <property type="entry name" value="NTP-PPase_dUTPase"/>
    <property type="match status" value="1"/>
</dbReference>
<accession>A0A1H1AYC1</accession>
<evidence type="ECO:0000313" key="1">
    <source>
        <dbReference type="EMBL" id="SDQ44652.1"/>
    </source>
</evidence>
<dbReference type="EMBL" id="FNKD01000002">
    <property type="protein sequence ID" value="SDQ44652.1"/>
    <property type="molecule type" value="Genomic_DNA"/>
</dbReference>
<reference evidence="1 2" key="1">
    <citation type="submission" date="2016-10" db="EMBL/GenBank/DDBJ databases">
        <authorList>
            <person name="de Groot N.N."/>
        </authorList>
    </citation>
    <scope>NUCLEOTIDE SEQUENCE [LARGE SCALE GENOMIC DNA]</scope>
    <source>
        <strain evidence="1 2">CGMCC 1.10449</strain>
    </source>
</reference>
<dbReference type="Gene3D" id="1.10.4010.10">
    <property type="entry name" value="Type II deoxyuridine triphosphatase"/>
    <property type="match status" value="1"/>
</dbReference>
<dbReference type="InterPro" id="IPR014871">
    <property type="entry name" value="dUTPase/dCTP_pyrophosphatase"/>
</dbReference>
<protein>
    <submittedName>
        <fullName evidence="1">Dimeric dUTPase, all-alpha-NTP-PPase (MazG) superfamily</fullName>
    </submittedName>
</protein>
<proteinExistence type="predicted"/>
<dbReference type="Proteomes" id="UP000199444">
    <property type="component" value="Unassembled WGS sequence"/>
</dbReference>
<gene>
    <name evidence="1" type="ORF">SAMN05216231_1510</name>
</gene>
<dbReference type="STRING" id="553311.SAMN05216231_1510"/>
<sequence length="161" mass="18918">MDWSELYTMQKQLDNYIESQHDLTGKDIFEEKHLALLVELGELANETRCFKFWSKKPRNEDAIILEEYVDGIHFILSLGLEKGYEYTSTRTGNSSGSETEQFNHVFNACVLFKQQPTQANYEVLFEKYLQLGELLGFDEKAVQNAYFKKNEINYERQNQGY</sequence>
<dbReference type="AlphaFoldDB" id="A0A1H1AYC1"/>
<evidence type="ECO:0000313" key="2">
    <source>
        <dbReference type="Proteomes" id="UP000199444"/>
    </source>
</evidence>